<feature type="compositionally biased region" description="Low complexity" evidence="1">
    <location>
        <begin position="229"/>
        <end position="239"/>
    </location>
</feature>
<feature type="region of interest" description="Disordered" evidence="1">
    <location>
        <begin position="80"/>
        <end position="99"/>
    </location>
</feature>
<evidence type="ECO:0000313" key="3">
    <source>
        <dbReference type="EMBL" id="KAJ5114869.1"/>
    </source>
</evidence>
<feature type="compositionally biased region" description="Low complexity" evidence="1">
    <location>
        <begin position="348"/>
        <end position="383"/>
    </location>
</feature>
<feature type="transmembrane region" description="Helical" evidence="2">
    <location>
        <begin position="132"/>
        <end position="155"/>
    </location>
</feature>
<reference evidence="3" key="1">
    <citation type="submission" date="2022-11" db="EMBL/GenBank/DDBJ databases">
        <authorList>
            <person name="Petersen C."/>
        </authorList>
    </citation>
    <scope>NUCLEOTIDE SEQUENCE</scope>
    <source>
        <strain evidence="3">IBT 34128</strain>
    </source>
</reference>
<feature type="region of interest" description="Disordered" evidence="1">
    <location>
        <begin position="41"/>
        <end position="65"/>
    </location>
</feature>
<feature type="region of interest" description="Disordered" evidence="1">
    <location>
        <begin position="195"/>
        <end position="239"/>
    </location>
</feature>
<feature type="region of interest" description="Disordered" evidence="1">
    <location>
        <begin position="417"/>
        <end position="438"/>
    </location>
</feature>
<dbReference type="EMBL" id="JAPMSZ010000001">
    <property type="protein sequence ID" value="KAJ5114869.1"/>
    <property type="molecule type" value="Genomic_DNA"/>
</dbReference>
<sequence>MDVLFPRQANSCSGSKQWYVCTAGSFRGCCSSDPCTRGVCPDDESVSSSSTTTSTPSSESSADTDSLTFWTTVNSRTGGAATITTESPTTSPTASTTDAKITSLVKPSTSAAAGTTTLTSSSAAGARSASHAGLIGGVVGGIAALVLCTLLIFCWRRKKRAKRFTLLRWQKSGSSQPHYDPDMAFNMKGDFSPSFNETSRLNDSSPNRPPSAPSATGSHTNPNTLHAESLPSSLSNTATNNNSARGLAIGAASVSSATLTSQSLRGLPVLPPIIPTSSEVFASIPSRVGLTPELPDTGFYRQRAELAPHSQSELINVPLDQRRRRNPLRRHSKLAGDEEKRKKKEKFSSSSSSSTSSRSRDSPAIPSSVASPSSCSISSANSPGLATRHTARRVVTADGVVLGANLDFFPGGPHSVFESQCQSQEQGQSRKTKNSECGSKNHVMSFMHYDSDVELGEGGFVGHAAVSSDRSAFQTAASGSSPALTMPTLEEQVSSPSGEALAANEAGGYSPEKDVKTPSGTIGLDVRGE</sequence>
<feature type="compositionally biased region" description="Low complexity" evidence="1">
    <location>
        <begin position="80"/>
        <end position="97"/>
    </location>
</feature>
<gene>
    <name evidence="3" type="ORF">NUU61_000628</name>
</gene>
<feature type="region of interest" description="Disordered" evidence="1">
    <location>
        <begin position="477"/>
        <end position="529"/>
    </location>
</feature>
<organism evidence="3 4">
    <name type="scientific">Penicillium alfredii</name>
    <dbReference type="NCBI Taxonomy" id="1506179"/>
    <lineage>
        <taxon>Eukaryota</taxon>
        <taxon>Fungi</taxon>
        <taxon>Dikarya</taxon>
        <taxon>Ascomycota</taxon>
        <taxon>Pezizomycotina</taxon>
        <taxon>Eurotiomycetes</taxon>
        <taxon>Eurotiomycetidae</taxon>
        <taxon>Eurotiales</taxon>
        <taxon>Aspergillaceae</taxon>
        <taxon>Penicillium</taxon>
    </lineage>
</organism>
<accession>A0A9W9KPX3</accession>
<evidence type="ECO:0000256" key="2">
    <source>
        <dbReference type="SAM" id="Phobius"/>
    </source>
</evidence>
<keyword evidence="4" id="KW-1185">Reference proteome</keyword>
<reference evidence="3" key="2">
    <citation type="journal article" date="2023" name="IMA Fungus">
        <title>Comparative genomic study of the Penicillium genus elucidates a diverse pangenome and 15 lateral gene transfer events.</title>
        <authorList>
            <person name="Petersen C."/>
            <person name="Sorensen T."/>
            <person name="Nielsen M.R."/>
            <person name="Sondergaard T.E."/>
            <person name="Sorensen J.L."/>
            <person name="Fitzpatrick D.A."/>
            <person name="Frisvad J.C."/>
            <person name="Nielsen K.L."/>
        </authorList>
    </citation>
    <scope>NUCLEOTIDE SEQUENCE</scope>
    <source>
        <strain evidence="3">IBT 34128</strain>
    </source>
</reference>
<feature type="compositionally biased region" description="Low complexity" evidence="1">
    <location>
        <begin position="46"/>
        <end position="65"/>
    </location>
</feature>
<feature type="compositionally biased region" description="Basic residues" evidence="1">
    <location>
        <begin position="322"/>
        <end position="333"/>
    </location>
</feature>
<dbReference type="GeneID" id="81390380"/>
<dbReference type="RefSeq" id="XP_056516062.1">
    <property type="nucleotide sequence ID" value="XM_056651212.1"/>
</dbReference>
<keyword evidence="2" id="KW-0812">Transmembrane</keyword>
<feature type="region of interest" description="Disordered" evidence="1">
    <location>
        <begin position="311"/>
        <end position="387"/>
    </location>
</feature>
<proteinExistence type="predicted"/>
<evidence type="ECO:0000313" key="4">
    <source>
        <dbReference type="Proteomes" id="UP001141434"/>
    </source>
</evidence>
<feature type="compositionally biased region" description="Low complexity" evidence="1">
    <location>
        <begin position="418"/>
        <end position="429"/>
    </location>
</feature>
<comment type="caution">
    <text evidence="3">The sequence shown here is derived from an EMBL/GenBank/DDBJ whole genome shotgun (WGS) entry which is preliminary data.</text>
</comment>
<dbReference type="Proteomes" id="UP001141434">
    <property type="component" value="Unassembled WGS sequence"/>
</dbReference>
<name>A0A9W9KPX3_9EURO</name>
<dbReference type="AlphaFoldDB" id="A0A9W9KPX3"/>
<evidence type="ECO:0000256" key="1">
    <source>
        <dbReference type="SAM" id="MobiDB-lite"/>
    </source>
</evidence>
<protein>
    <submittedName>
        <fullName evidence="3">Uncharacterized protein</fullName>
    </submittedName>
</protein>
<feature type="compositionally biased region" description="Polar residues" evidence="1">
    <location>
        <begin position="216"/>
        <end position="226"/>
    </location>
</feature>
<keyword evidence="2" id="KW-1133">Transmembrane helix</keyword>
<dbReference type="OrthoDB" id="5431298at2759"/>
<keyword evidence="2" id="KW-0472">Membrane</keyword>